<evidence type="ECO:0000256" key="1">
    <source>
        <dbReference type="ARBA" id="ARBA00000385"/>
    </source>
</evidence>
<comment type="catalytic activity">
    <reaction evidence="1 5">
        <text>uridine(55) in tRNA = pseudouridine(55) in tRNA</text>
        <dbReference type="Rhea" id="RHEA:42532"/>
        <dbReference type="Rhea" id="RHEA-COMP:10101"/>
        <dbReference type="Rhea" id="RHEA-COMP:10102"/>
        <dbReference type="ChEBI" id="CHEBI:65314"/>
        <dbReference type="ChEBI" id="CHEBI:65315"/>
        <dbReference type="EC" id="5.4.99.25"/>
    </reaction>
</comment>
<dbReference type="GO" id="GO:1990481">
    <property type="term" value="P:mRNA pseudouridine synthesis"/>
    <property type="evidence" value="ECO:0007669"/>
    <property type="project" value="TreeGrafter"/>
</dbReference>
<dbReference type="AlphaFoldDB" id="D6SK71"/>
<proteinExistence type="inferred from homology"/>
<feature type="active site" description="Nucleophile" evidence="5">
    <location>
        <position position="50"/>
    </location>
</feature>
<accession>D6SK71</accession>
<dbReference type="InterPro" id="IPR020103">
    <property type="entry name" value="PsdUridine_synth_cat_dom_sf"/>
</dbReference>
<dbReference type="NCBIfam" id="TIGR00431">
    <property type="entry name" value="TruB"/>
    <property type="match status" value="1"/>
</dbReference>
<dbReference type="CDD" id="cd02573">
    <property type="entry name" value="PseudoU_synth_EcTruB"/>
    <property type="match status" value="1"/>
</dbReference>
<evidence type="ECO:0000256" key="3">
    <source>
        <dbReference type="ARBA" id="ARBA00022694"/>
    </source>
</evidence>
<dbReference type="Pfam" id="PF01509">
    <property type="entry name" value="TruB_N"/>
    <property type="match status" value="1"/>
</dbReference>
<evidence type="ECO:0000313" key="8">
    <source>
        <dbReference type="Proteomes" id="UP000005496"/>
    </source>
</evidence>
<name>D6SK71_9BACT</name>
<evidence type="ECO:0000313" key="7">
    <source>
        <dbReference type="EMBL" id="EFI36274.1"/>
    </source>
</evidence>
<dbReference type="RefSeq" id="WP_008869393.1">
    <property type="nucleotide sequence ID" value="NZ_ACJN02000001.1"/>
</dbReference>
<dbReference type="PANTHER" id="PTHR13767:SF2">
    <property type="entry name" value="PSEUDOURIDYLATE SYNTHASE TRUB1"/>
    <property type="match status" value="1"/>
</dbReference>
<evidence type="ECO:0000256" key="2">
    <source>
        <dbReference type="ARBA" id="ARBA00005642"/>
    </source>
</evidence>
<keyword evidence="4 5" id="KW-0413">Isomerase</keyword>
<organism evidence="7 8">
    <name type="scientific">Desulfonatronospira thiodismutans ASO3-1</name>
    <dbReference type="NCBI Taxonomy" id="555779"/>
    <lineage>
        <taxon>Bacteria</taxon>
        <taxon>Pseudomonadati</taxon>
        <taxon>Thermodesulfobacteriota</taxon>
        <taxon>Desulfovibrionia</taxon>
        <taxon>Desulfovibrionales</taxon>
        <taxon>Desulfonatronovibrionaceae</taxon>
        <taxon>Desulfonatronospira</taxon>
    </lineage>
</organism>
<dbReference type="GO" id="GO:0003723">
    <property type="term" value="F:RNA binding"/>
    <property type="evidence" value="ECO:0007669"/>
    <property type="project" value="InterPro"/>
</dbReference>
<reference evidence="7" key="1">
    <citation type="submission" date="2010-05" db="EMBL/GenBank/DDBJ databases">
        <title>The draft genome of Desulfonatronospira thiodismutans ASO3-1.</title>
        <authorList>
            <consortium name="US DOE Joint Genome Institute (JGI-PGF)"/>
            <person name="Lucas S."/>
            <person name="Copeland A."/>
            <person name="Lapidus A."/>
            <person name="Cheng J.-F."/>
            <person name="Bruce D."/>
            <person name="Goodwin L."/>
            <person name="Pitluck S."/>
            <person name="Chertkov O."/>
            <person name="Brettin T."/>
            <person name="Detter J.C."/>
            <person name="Han C."/>
            <person name="Land M.L."/>
            <person name="Hauser L."/>
            <person name="Kyrpides N."/>
            <person name="Mikhailova N."/>
            <person name="Muyzer G."/>
            <person name="Woyke T."/>
        </authorList>
    </citation>
    <scope>NUCLEOTIDE SEQUENCE [LARGE SCALE GENOMIC DNA]</scope>
    <source>
        <strain evidence="7">ASO3-1</strain>
    </source>
</reference>
<dbReference type="PANTHER" id="PTHR13767">
    <property type="entry name" value="TRNA-PSEUDOURIDINE SYNTHASE"/>
    <property type="match status" value="1"/>
</dbReference>
<dbReference type="InterPro" id="IPR002501">
    <property type="entry name" value="PsdUridine_synth_N"/>
</dbReference>
<dbReference type="SUPFAM" id="SSF55120">
    <property type="entry name" value="Pseudouridine synthase"/>
    <property type="match status" value="1"/>
</dbReference>
<dbReference type="InterPro" id="IPR014780">
    <property type="entry name" value="tRNA_psdUridine_synth_TruB"/>
</dbReference>
<protein>
    <recommendedName>
        <fullName evidence="5">tRNA pseudouridine synthase B</fullName>
        <ecNumber evidence="5">5.4.99.25</ecNumber>
    </recommendedName>
    <alternativeName>
        <fullName evidence="5">tRNA pseudouridine(55) synthase</fullName>
        <shortName evidence="5">Psi55 synthase</shortName>
    </alternativeName>
    <alternativeName>
        <fullName evidence="5">tRNA pseudouridylate synthase</fullName>
    </alternativeName>
    <alternativeName>
        <fullName evidence="5">tRNA-uridine isomerase</fullName>
    </alternativeName>
</protein>
<dbReference type="EC" id="5.4.99.25" evidence="5"/>
<keyword evidence="3 5" id="KW-0819">tRNA processing</keyword>
<comment type="similarity">
    <text evidence="2 5">Belongs to the pseudouridine synthase TruB family. Type 1 subfamily.</text>
</comment>
<evidence type="ECO:0000256" key="5">
    <source>
        <dbReference type="HAMAP-Rule" id="MF_01080"/>
    </source>
</evidence>
<gene>
    <name evidence="5" type="primary">truB</name>
    <name evidence="7" type="ORF">Dthio_PD3737</name>
</gene>
<evidence type="ECO:0000256" key="4">
    <source>
        <dbReference type="ARBA" id="ARBA00023235"/>
    </source>
</evidence>
<evidence type="ECO:0000259" key="6">
    <source>
        <dbReference type="Pfam" id="PF01509"/>
    </source>
</evidence>
<dbReference type="Gene3D" id="3.30.2350.10">
    <property type="entry name" value="Pseudouridine synthase"/>
    <property type="match status" value="1"/>
</dbReference>
<sequence>MSPGPRSSKAFHPDGVMVLNKPEGPTSTACLNKIKSRFKLKKLGHAGTLDPMARGVLVALLGQATKLAPYITEGRKTYWGVIRLGVSTDTYDMQGTVLEEKDCSEVSPETIEREIKSWEDLKEQPVPAVSAAKHQGKPFYALARAGQEVPCKTKEIDIYQAQVLNIEPPLVEFRITCSAGTYVRSLAHSLGMRVGCCAALAELVREKSHPFSLDQAVDLDTLMEARDLNEHLLPIPRAMSHWEHVRLDPEQEAFVRNGRPIEARNAPRTVDGQHPRALLLSMDGSSLALAEARKTDGRLMWSIIRGLWT</sequence>
<dbReference type="eggNOG" id="COG0130">
    <property type="taxonomic scope" value="Bacteria"/>
</dbReference>
<comment type="function">
    <text evidence="5">Responsible for synthesis of pseudouridine from uracil-55 in the psi GC loop of transfer RNAs.</text>
</comment>
<dbReference type="GO" id="GO:0160148">
    <property type="term" value="F:tRNA pseudouridine(55) synthase activity"/>
    <property type="evidence" value="ECO:0007669"/>
    <property type="project" value="UniProtKB-EC"/>
</dbReference>
<dbReference type="Proteomes" id="UP000005496">
    <property type="component" value="Unassembled WGS sequence"/>
</dbReference>
<dbReference type="GO" id="GO:0031119">
    <property type="term" value="P:tRNA pseudouridine synthesis"/>
    <property type="evidence" value="ECO:0007669"/>
    <property type="project" value="UniProtKB-UniRule"/>
</dbReference>
<comment type="caution">
    <text evidence="7">The sequence shown here is derived from an EMBL/GenBank/DDBJ whole genome shotgun (WGS) entry which is preliminary data.</text>
</comment>
<keyword evidence="8" id="KW-1185">Reference proteome</keyword>
<dbReference type="EMBL" id="ACJN02000001">
    <property type="protein sequence ID" value="EFI36274.1"/>
    <property type="molecule type" value="Genomic_DNA"/>
</dbReference>
<feature type="domain" description="Pseudouridine synthase II N-terminal" evidence="6">
    <location>
        <begin position="35"/>
        <end position="183"/>
    </location>
</feature>
<dbReference type="OrthoDB" id="9802309at2"/>
<dbReference type="HAMAP" id="MF_01080">
    <property type="entry name" value="TruB_bact"/>
    <property type="match status" value="1"/>
</dbReference>